<dbReference type="Proteomes" id="UP001595756">
    <property type="component" value="Unassembled WGS sequence"/>
</dbReference>
<dbReference type="InterPro" id="IPR001387">
    <property type="entry name" value="Cro/C1-type_HTH"/>
</dbReference>
<dbReference type="EMBL" id="JBHSDY010000005">
    <property type="protein sequence ID" value="MFC4298124.1"/>
    <property type="molecule type" value="Genomic_DNA"/>
</dbReference>
<evidence type="ECO:0000313" key="4">
    <source>
        <dbReference type="Proteomes" id="UP001595756"/>
    </source>
</evidence>
<accession>A0ABV8RZE2</accession>
<dbReference type="PANTHER" id="PTHR36924">
    <property type="entry name" value="ANTITOXIN HIGA-1"/>
    <property type="match status" value="1"/>
</dbReference>
<dbReference type="NCBIfam" id="TIGR02607">
    <property type="entry name" value="antidote_HigA"/>
    <property type="match status" value="1"/>
</dbReference>
<feature type="domain" description="HTH cro/C1-type" evidence="2">
    <location>
        <begin position="23"/>
        <end position="70"/>
    </location>
</feature>
<dbReference type="Gene3D" id="1.10.260.40">
    <property type="entry name" value="lambda repressor-like DNA-binding domains"/>
    <property type="match status" value="1"/>
</dbReference>
<dbReference type="PROSITE" id="PS50943">
    <property type="entry name" value="HTH_CROC1"/>
    <property type="match status" value="1"/>
</dbReference>
<evidence type="ECO:0000259" key="2">
    <source>
        <dbReference type="PROSITE" id="PS50943"/>
    </source>
</evidence>
<organism evidence="3 4">
    <name type="scientific">Castellaniella hirudinis</name>
    <dbReference type="NCBI Taxonomy" id="1144617"/>
    <lineage>
        <taxon>Bacteria</taxon>
        <taxon>Pseudomonadati</taxon>
        <taxon>Pseudomonadota</taxon>
        <taxon>Betaproteobacteria</taxon>
        <taxon>Burkholderiales</taxon>
        <taxon>Alcaligenaceae</taxon>
        <taxon>Castellaniella</taxon>
    </lineage>
</organism>
<dbReference type="PANTHER" id="PTHR36924:SF1">
    <property type="entry name" value="ANTITOXIN HIGA-1"/>
    <property type="match status" value="1"/>
</dbReference>
<reference evidence="4" key="1">
    <citation type="journal article" date="2019" name="Int. J. Syst. Evol. Microbiol.">
        <title>The Global Catalogue of Microorganisms (GCM) 10K type strain sequencing project: providing services to taxonomists for standard genome sequencing and annotation.</title>
        <authorList>
            <consortium name="The Broad Institute Genomics Platform"/>
            <consortium name="The Broad Institute Genome Sequencing Center for Infectious Disease"/>
            <person name="Wu L."/>
            <person name="Ma J."/>
        </authorList>
    </citation>
    <scope>NUCLEOTIDE SEQUENCE [LARGE SCALE GENOMIC DNA]</scope>
    <source>
        <strain evidence="4">CGMCC 1.19029</strain>
    </source>
</reference>
<comment type="caution">
    <text evidence="3">The sequence shown here is derived from an EMBL/GenBank/DDBJ whole genome shotgun (WGS) entry which is preliminary data.</text>
</comment>
<proteinExistence type="predicted"/>
<dbReference type="Pfam" id="PF01381">
    <property type="entry name" value="HTH_3"/>
    <property type="match status" value="1"/>
</dbReference>
<gene>
    <name evidence="3" type="ORF">ACFO0J_08745</name>
</gene>
<dbReference type="RefSeq" id="WP_376812686.1">
    <property type="nucleotide sequence ID" value="NZ_JBHSDY010000005.1"/>
</dbReference>
<dbReference type="CDD" id="cd00093">
    <property type="entry name" value="HTH_XRE"/>
    <property type="match status" value="1"/>
</dbReference>
<sequence>MIKNGMRPVHPGEILREDYLIPLGMSANALARHLLVPASRINDILLERRGITADTALRLSRYFGGDAQSWLNLQATFDLRTAELNPELQATLETLQPIESVPA</sequence>
<name>A0ABV8RZE2_9BURK</name>
<dbReference type="InterPro" id="IPR010982">
    <property type="entry name" value="Lambda_DNA-bd_dom_sf"/>
</dbReference>
<keyword evidence="4" id="KW-1185">Reference proteome</keyword>
<dbReference type="InterPro" id="IPR013430">
    <property type="entry name" value="Toxin_antidote_HigA"/>
</dbReference>
<keyword evidence="1" id="KW-0238">DNA-binding</keyword>
<evidence type="ECO:0000256" key="1">
    <source>
        <dbReference type="ARBA" id="ARBA00023125"/>
    </source>
</evidence>
<protein>
    <submittedName>
        <fullName evidence="3">HigA family addiction module antitoxin</fullName>
    </submittedName>
</protein>
<dbReference type="SUPFAM" id="SSF47413">
    <property type="entry name" value="lambda repressor-like DNA-binding domains"/>
    <property type="match status" value="1"/>
</dbReference>
<evidence type="ECO:0000313" key="3">
    <source>
        <dbReference type="EMBL" id="MFC4298124.1"/>
    </source>
</evidence>